<dbReference type="OrthoDB" id="9772736at2"/>
<keyword evidence="5" id="KW-1185">Reference proteome</keyword>
<organism evidence="4 5">
    <name type="scientific">Luteitalea pratensis</name>
    <dbReference type="NCBI Taxonomy" id="1855912"/>
    <lineage>
        <taxon>Bacteria</taxon>
        <taxon>Pseudomonadati</taxon>
        <taxon>Acidobacteriota</taxon>
        <taxon>Vicinamibacteria</taxon>
        <taxon>Vicinamibacterales</taxon>
        <taxon>Vicinamibacteraceae</taxon>
        <taxon>Luteitalea</taxon>
    </lineage>
</organism>
<dbReference type="GO" id="GO:0010181">
    <property type="term" value="F:FMN binding"/>
    <property type="evidence" value="ECO:0007669"/>
    <property type="project" value="InterPro"/>
</dbReference>
<name>A0A143PWV9_LUTPR</name>
<dbReference type="EMBL" id="CP015136">
    <property type="protein sequence ID" value="AMY12851.1"/>
    <property type="molecule type" value="Genomic_DNA"/>
</dbReference>
<dbReference type="PANTHER" id="PTHR43656">
    <property type="entry name" value="BINDING OXIDOREDUCTASE, PUTATIVE (AFU_ORTHOLOGUE AFUA_2G08260)-RELATED"/>
    <property type="match status" value="1"/>
</dbReference>
<sequence>MPVDPIFEPIAFRNLSVKNRIFRSNVSGRFDNYDGSGNQARINWETKFARGGVGAIVSSFVPVTIRGRIVPNYATVDCDARIPFWRALGNAVHEHDCRFIMQLSHGGRQRDIPGIEYEQGWSATERDEPLHGFPCVAMTRAQIDETVAAFAAGARRARAADLDGVELHAANGYLFTQFLSSAINDRDDDYGGPLRQRARFLLEVVAAIRAEVGTDFHLQVKISAEDHNDAIDRNEKPGNTLEETVEVCKWLDAAGVDAIHVSSGSYFPHPRNPAGEFPVDELVKTYDQLLSSGSHALRNYLLFRLEPTQRLFEERWEKARGDRIEGINLPAAKAIKAVVGVPILCTGGFQTAEVIREAIRQQFCDAVTIARPLIANNDLVQQFAAGMGRPARPCTYCNKCLVNAVENPLGCYDQTRFDSREAMIAQIMSVFTPAPFE</sequence>
<evidence type="ECO:0000313" key="4">
    <source>
        <dbReference type="EMBL" id="AMY12851.1"/>
    </source>
</evidence>
<dbReference type="AlphaFoldDB" id="A0A143PWV9"/>
<gene>
    <name evidence="4" type="ORF">LuPra_06135</name>
</gene>
<dbReference type="InterPro" id="IPR001155">
    <property type="entry name" value="OxRdtase_FMN_N"/>
</dbReference>
<proteinExistence type="predicted"/>
<dbReference type="Gene3D" id="3.20.20.70">
    <property type="entry name" value="Aldolase class I"/>
    <property type="match status" value="1"/>
</dbReference>
<dbReference type="SUPFAM" id="SSF51395">
    <property type="entry name" value="FMN-linked oxidoreductases"/>
    <property type="match status" value="1"/>
</dbReference>
<dbReference type="STRING" id="1855912.LuPra_06135"/>
<keyword evidence="1" id="KW-0285">Flavoprotein</keyword>
<evidence type="ECO:0000259" key="3">
    <source>
        <dbReference type="Pfam" id="PF00724"/>
    </source>
</evidence>
<dbReference type="CDD" id="cd02803">
    <property type="entry name" value="OYE_like_FMN_family"/>
    <property type="match status" value="1"/>
</dbReference>
<protein>
    <submittedName>
        <fullName evidence="4">NADH oxidase</fullName>
        <ecNumber evidence="4">1.-.-.-</ecNumber>
    </submittedName>
</protein>
<dbReference type="Pfam" id="PF00724">
    <property type="entry name" value="Oxidored_FMN"/>
    <property type="match status" value="1"/>
</dbReference>
<evidence type="ECO:0000256" key="1">
    <source>
        <dbReference type="ARBA" id="ARBA00022630"/>
    </source>
</evidence>
<reference evidence="5" key="2">
    <citation type="submission" date="2016-04" db="EMBL/GenBank/DDBJ databases">
        <title>First Complete Genome Sequence of a Subdivision 6 Acidobacterium.</title>
        <authorList>
            <person name="Huang S."/>
            <person name="Vieira S."/>
            <person name="Bunk B."/>
            <person name="Riedel T."/>
            <person name="Sproeer C."/>
            <person name="Overmann J."/>
        </authorList>
    </citation>
    <scope>NUCLEOTIDE SEQUENCE [LARGE SCALE GENOMIC DNA]</scope>
    <source>
        <strain evidence="5">DSM 100886 HEG_-6_39</strain>
    </source>
</reference>
<evidence type="ECO:0000256" key="2">
    <source>
        <dbReference type="ARBA" id="ARBA00023002"/>
    </source>
</evidence>
<accession>A0A143PWV9</accession>
<evidence type="ECO:0000313" key="5">
    <source>
        <dbReference type="Proteomes" id="UP000076079"/>
    </source>
</evidence>
<dbReference type="GO" id="GO:0016491">
    <property type="term" value="F:oxidoreductase activity"/>
    <property type="evidence" value="ECO:0007669"/>
    <property type="project" value="UniProtKB-KW"/>
</dbReference>
<dbReference type="Proteomes" id="UP000076079">
    <property type="component" value="Chromosome"/>
</dbReference>
<dbReference type="KEGG" id="abac:LuPra_06135"/>
<dbReference type="PATRIC" id="fig|1813736.3.peg.6443"/>
<dbReference type="RefSeq" id="WP_110174269.1">
    <property type="nucleotide sequence ID" value="NZ_CP015136.1"/>
</dbReference>
<dbReference type="InterPro" id="IPR013785">
    <property type="entry name" value="Aldolase_TIM"/>
</dbReference>
<reference evidence="4 5" key="1">
    <citation type="journal article" date="2016" name="Genome Announc.">
        <title>First Complete Genome Sequence of a Subdivision 6 Acidobacterium Strain.</title>
        <authorList>
            <person name="Huang S."/>
            <person name="Vieira S."/>
            <person name="Bunk B."/>
            <person name="Riedel T."/>
            <person name="Sproer C."/>
            <person name="Overmann J."/>
        </authorList>
    </citation>
    <scope>NUCLEOTIDE SEQUENCE [LARGE SCALE GENOMIC DNA]</scope>
    <source>
        <strain evidence="5">DSM 100886 HEG_-6_39</strain>
    </source>
</reference>
<dbReference type="InterPro" id="IPR051799">
    <property type="entry name" value="NADH_flavin_oxidoreductase"/>
</dbReference>
<dbReference type="PANTHER" id="PTHR43656:SF2">
    <property type="entry name" value="BINDING OXIDOREDUCTASE, PUTATIVE (AFU_ORTHOLOGUE AFUA_2G08260)-RELATED"/>
    <property type="match status" value="1"/>
</dbReference>
<keyword evidence="2 4" id="KW-0560">Oxidoreductase</keyword>
<dbReference type="EC" id="1.-.-.-" evidence="4"/>
<feature type="domain" description="NADH:flavin oxidoreductase/NADH oxidase N-terminal" evidence="3">
    <location>
        <begin position="6"/>
        <end position="273"/>
    </location>
</feature>